<protein>
    <submittedName>
        <fullName evidence="7">Cell wall-associated hydrolase, NlpC family</fullName>
    </submittedName>
</protein>
<dbReference type="GO" id="GO:0006508">
    <property type="term" value="P:proteolysis"/>
    <property type="evidence" value="ECO:0007669"/>
    <property type="project" value="UniProtKB-KW"/>
</dbReference>
<dbReference type="PANTHER" id="PTHR47053">
    <property type="entry name" value="MUREIN DD-ENDOPEPTIDASE MEPH-RELATED"/>
    <property type="match status" value="1"/>
</dbReference>
<evidence type="ECO:0000256" key="2">
    <source>
        <dbReference type="ARBA" id="ARBA00007074"/>
    </source>
</evidence>
<dbReference type="InterPro" id="IPR023346">
    <property type="entry name" value="Lysozyme-like_dom_sf"/>
</dbReference>
<dbReference type="SUPFAM" id="SSF53955">
    <property type="entry name" value="Lysozyme-like"/>
    <property type="match status" value="1"/>
</dbReference>
<evidence type="ECO:0000256" key="5">
    <source>
        <dbReference type="ARBA" id="ARBA00022807"/>
    </source>
</evidence>
<dbReference type="PROSITE" id="PS51935">
    <property type="entry name" value="NLPC_P60"/>
    <property type="match status" value="1"/>
</dbReference>
<evidence type="ECO:0000313" key="8">
    <source>
        <dbReference type="Proteomes" id="UP000198948"/>
    </source>
</evidence>
<dbReference type="Gene3D" id="1.10.530.10">
    <property type="match status" value="1"/>
</dbReference>
<evidence type="ECO:0000256" key="1">
    <source>
        <dbReference type="ARBA" id="ARBA00004241"/>
    </source>
</evidence>
<dbReference type="Gene3D" id="3.90.1720.10">
    <property type="entry name" value="endopeptidase domain like (from Nostoc punctiforme)"/>
    <property type="match status" value="1"/>
</dbReference>
<keyword evidence="3" id="KW-0645">Protease</keyword>
<organism evidence="7 8">
    <name type="scientific">Isobaculum melis</name>
    <dbReference type="NCBI Taxonomy" id="142588"/>
    <lineage>
        <taxon>Bacteria</taxon>
        <taxon>Bacillati</taxon>
        <taxon>Bacillota</taxon>
        <taxon>Bacilli</taxon>
        <taxon>Lactobacillales</taxon>
        <taxon>Carnobacteriaceae</taxon>
        <taxon>Isobaculum</taxon>
    </lineage>
</organism>
<dbReference type="InterPro" id="IPR038765">
    <property type="entry name" value="Papain-like_cys_pep_sf"/>
</dbReference>
<dbReference type="InterPro" id="IPR047194">
    <property type="entry name" value="CwlT-like_lysozyme"/>
</dbReference>
<dbReference type="AlphaFoldDB" id="A0A1H9TQ76"/>
<feature type="domain" description="NlpC/P60" evidence="6">
    <location>
        <begin position="192"/>
        <end position="315"/>
    </location>
</feature>
<reference evidence="7 8" key="1">
    <citation type="submission" date="2016-10" db="EMBL/GenBank/DDBJ databases">
        <authorList>
            <person name="de Groot N.N."/>
        </authorList>
    </citation>
    <scope>NUCLEOTIDE SEQUENCE [LARGE SCALE GENOMIC DNA]</scope>
    <source>
        <strain evidence="7 8">DSM 13760</strain>
    </source>
</reference>
<evidence type="ECO:0000256" key="4">
    <source>
        <dbReference type="ARBA" id="ARBA00022801"/>
    </source>
</evidence>
<evidence type="ECO:0000313" key="7">
    <source>
        <dbReference type="EMBL" id="SER99154.1"/>
    </source>
</evidence>
<dbReference type="GO" id="GO:0009986">
    <property type="term" value="C:cell surface"/>
    <property type="evidence" value="ECO:0007669"/>
    <property type="project" value="UniProtKB-SubCell"/>
</dbReference>
<keyword evidence="5" id="KW-0788">Thiol protease</keyword>
<dbReference type="InterPro" id="IPR000064">
    <property type="entry name" value="NLP_P60_dom"/>
</dbReference>
<gene>
    <name evidence="7" type="ORF">SAMN04488559_11549</name>
</gene>
<dbReference type="CDD" id="cd16891">
    <property type="entry name" value="CwlT-like"/>
    <property type="match status" value="1"/>
</dbReference>
<dbReference type="Pfam" id="PF00877">
    <property type="entry name" value="NLPC_P60"/>
    <property type="match status" value="1"/>
</dbReference>
<dbReference type="PANTHER" id="PTHR47053:SF5">
    <property type="entry name" value="BIFUNCTIONAL MURAMIDASE_DL-ENDOPEPTIDASE CWLT"/>
    <property type="match status" value="1"/>
</dbReference>
<evidence type="ECO:0000259" key="6">
    <source>
        <dbReference type="PROSITE" id="PS51935"/>
    </source>
</evidence>
<comment type="subcellular location">
    <subcellularLocation>
        <location evidence="1">Cell surface</location>
    </subcellularLocation>
</comment>
<dbReference type="InterPro" id="IPR051202">
    <property type="entry name" value="Peptidase_C40"/>
</dbReference>
<keyword evidence="4 7" id="KW-0378">Hydrolase</keyword>
<accession>A0A1H9TQ76</accession>
<name>A0A1H9TQ76_9LACT</name>
<dbReference type="STRING" id="142588.SAMN04488559_11549"/>
<dbReference type="GO" id="GO:0008234">
    <property type="term" value="F:cysteine-type peptidase activity"/>
    <property type="evidence" value="ECO:0007669"/>
    <property type="project" value="UniProtKB-KW"/>
</dbReference>
<keyword evidence="8" id="KW-1185">Reference proteome</keyword>
<comment type="similarity">
    <text evidence="2">Belongs to the peptidase C40 family.</text>
</comment>
<sequence length="315" mass="34909">MIKKAMKIKFFAPLVIPLFLILVVVMLVGSLGGKKEEKGSDTNISIGLAPEVERYRPLVEKYCKEFEIPDKVDVILAIMMQESGGRVPDVMQSSESLNLPPNSITPEISIKQGVKYFASLLQQTDDLDTALQSYNFGGGFIGWLADKGGKYTPELASQFSDYMAQKMGWRGYGDKEYVPHVKRYLGNVNLGSEFANSVMDEAIKYQGYPYIFGGKAPNEFDCSSLTQWCYKVAGVNIPRTAQQQYDAMTIVNNEKEAQAGDLVFFKDTYPTSDYITHVGIYVGNGKMYHAGDPLGYAEISSYGNKLVGFGRATSK</sequence>
<dbReference type="EMBL" id="FOHA01000015">
    <property type="protein sequence ID" value="SER99154.1"/>
    <property type="molecule type" value="Genomic_DNA"/>
</dbReference>
<proteinExistence type="inferred from homology"/>
<evidence type="ECO:0000256" key="3">
    <source>
        <dbReference type="ARBA" id="ARBA00022670"/>
    </source>
</evidence>
<dbReference type="Pfam" id="PF13702">
    <property type="entry name" value="Lysozyme_like"/>
    <property type="match status" value="1"/>
</dbReference>
<dbReference type="SUPFAM" id="SSF54001">
    <property type="entry name" value="Cysteine proteinases"/>
    <property type="match status" value="1"/>
</dbReference>
<dbReference type="Proteomes" id="UP000198948">
    <property type="component" value="Unassembled WGS sequence"/>
</dbReference>